<proteinExistence type="predicted"/>
<sequence length="106" mass="11673">MNIKYFIATFATFASISAAQGASFVVVQKLAERTPSAISSEDFSFGNRVCNVLSEVFQKESSCIDNCYRSTAVELVAAPSSHRKRGPRSRNNGRRPNLFGRSPMSF</sequence>
<feature type="region of interest" description="Disordered" evidence="1">
    <location>
        <begin position="78"/>
        <end position="106"/>
    </location>
</feature>
<evidence type="ECO:0000256" key="1">
    <source>
        <dbReference type="SAM" id="MobiDB-lite"/>
    </source>
</evidence>
<dbReference type="RefSeq" id="WP_354186767.1">
    <property type="nucleotide sequence ID" value="NZ_JBEPLT010000010.1"/>
</dbReference>
<comment type="caution">
    <text evidence="3">The sequence shown here is derived from an EMBL/GenBank/DDBJ whole genome shotgun (WGS) entry which is preliminary data.</text>
</comment>
<dbReference type="Proteomes" id="UP001549112">
    <property type="component" value="Unassembled WGS sequence"/>
</dbReference>
<protein>
    <submittedName>
        <fullName evidence="3">Uncharacterized protein</fullName>
    </submittedName>
</protein>
<evidence type="ECO:0000313" key="3">
    <source>
        <dbReference type="EMBL" id="MET3560404.1"/>
    </source>
</evidence>
<organism evidence="3 4">
    <name type="scientific">Bartonella japonica</name>
    <dbReference type="NCBI Taxonomy" id="357761"/>
    <lineage>
        <taxon>Bacteria</taxon>
        <taxon>Pseudomonadati</taxon>
        <taxon>Pseudomonadota</taxon>
        <taxon>Alphaproteobacteria</taxon>
        <taxon>Hyphomicrobiales</taxon>
        <taxon>Bartonellaceae</taxon>
        <taxon>Bartonella</taxon>
    </lineage>
</organism>
<feature type="compositionally biased region" description="Basic residues" evidence="1">
    <location>
        <begin position="81"/>
        <end position="93"/>
    </location>
</feature>
<gene>
    <name evidence="3" type="ORF">ABID39_001101</name>
</gene>
<feature type="signal peptide" evidence="2">
    <location>
        <begin position="1"/>
        <end position="21"/>
    </location>
</feature>
<evidence type="ECO:0000256" key="2">
    <source>
        <dbReference type="SAM" id="SignalP"/>
    </source>
</evidence>
<dbReference type="EMBL" id="JBEPLT010000010">
    <property type="protein sequence ID" value="MET3560404.1"/>
    <property type="molecule type" value="Genomic_DNA"/>
</dbReference>
<name>A0ABV2FPC3_9HYPH</name>
<keyword evidence="4" id="KW-1185">Reference proteome</keyword>
<evidence type="ECO:0000313" key="4">
    <source>
        <dbReference type="Proteomes" id="UP001549112"/>
    </source>
</evidence>
<keyword evidence="2" id="KW-0732">Signal</keyword>
<feature type="chain" id="PRO_5046710912" evidence="2">
    <location>
        <begin position="22"/>
        <end position="106"/>
    </location>
</feature>
<accession>A0ABV2FPC3</accession>
<reference evidence="3 4" key="1">
    <citation type="submission" date="2024-06" db="EMBL/GenBank/DDBJ databases">
        <title>Genomic Encyclopedia of Type Strains, Phase IV (KMG-IV): sequencing the most valuable type-strain genomes for metagenomic binning, comparative biology and taxonomic classification.</title>
        <authorList>
            <person name="Goeker M."/>
        </authorList>
    </citation>
    <scope>NUCLEOTIDE SEQUENCE [LARGE SCALE GENOMIC DNA]</scope>
    <source>
        <strain evidence="3 4">DSM 23650</strain>
    </source>
</reference>